<dbReference type="EMBL" id="LC514194">
    <property type="protein sequence ID" value="BBQ05087.1"/>
    <property type="molecule type" value="Genomic_DNA"/>
</dbReference>
<geneLocation type="mitochondrion" evidence="2"/>
<protein>
    <submittedName>
        <fullName evidence="2">ATPase 8</fullName>
    </submittedName>
</protein>
<keyword evidence="1" id="KW-1133">Transmembrane helix</keyword>
<reference evidence="2" key="1">
    <citation type="submission" date="2019-12" db="EMBL/GenBank/DDBJ databases">
        <title>Mitochondrial genome sequence of Cipangopaludina japonica.</title>
        <authorList>
            <person name="Nasu K."/>
            <person name="Yokoyama Y."/>
            <person name="Kawase M."/>
            <person name="Kumazawa Y."/>
        </authorList>
    </citation>
    <scope>NUCLEOTIDE SEQUENCE</scope>
    <source>
        <strain evidence="2">NK92</strain>
        <tissue evidence="2">Muscle</tissue>
    </source>
</reference>
<sequence length="53" mass="6598">MPQLSPLSWIFLFSFFWMMIFVTTILIWWINKTEYNFDISNMSCHGTENDWKW</sequence>
<keyword evidence="1" id="KW-0472">Membrane</keyword>
<proteinExistence type="predicted"/>
<keyword evidence="2" id="KW-0496">Mitochondrion</keyword>
<dbReference type="AlphaFoldDB" id="A0A679EJD8"/>
<keyword evidence="1" id="KW-0812">Transmembrane</keyword>
<accession>A0A679EJD8</accession>
<evidence type="ECO:0000256" key="1">
    <source>
        <dbReference type="SAM" id="Phobius"/>
    </source>
</evidence>
<feature type="transmembrane region" description="Helical" evidence="1">
    <location>
        <begin position="6"/>
        <end position="30"/>
    </location>
</feature>
<gene>
    <name evidence="2" type="primary">AT8</name>
</gene>
<evidence type="ECO:0000313" key="2">
    <source>
        <dbReference type="EMBL" id="BBQ05087.1"/>
    </source>
</evidence>
<organism evidence="2">
    <name type="scientific">Cipangopaludina japonica</name>
    <dbReference type="NCBI Taxonomy" id="57624"/>
    <lineage>
        <taxon>Eukaryota</taxon>
        <taxon>Metazoa</taxon>
        <taxon>Spiralia</taxon>
        <taxon>Lophotrochozoa</taxon>
        <taxon>Mollusca</taxon>
        <taxon>Gastropoda</taxon>
        <taxon>Caenogastropoda</taxon>
        <taxon>Architaenioglossa</taxon>
        <taxon>Viviparoidea</taxon>
        <taxon>Viviparidae</taxon>
        <taxon>Cipangopaludina</taxon>
    </lineage>
</organism>
<name>A0A679EJD8_9CAEN</name>